<protein>
    <recommendedName>
        <fullName evidence="12">tRNA-dihydrouridine synthase</fullName>
        <ecNumber evidence="12">1.3.1.-</ecNumber>
    </recommendedName>
</protein>
<dbReference type="InterPro" id="IPR013785">
    <property type="entry name" value="Aldolase_TIM"/>
</dbReference>
<name>A0A6N7XG48_9FIRM</name>
<comment type="catalytic activity">
    <reaction evidence="10">
        <text>a 5,6-dihydrouridine in tRNA + NADP(+) = a uridine in tRNA + NADPH + H(+)</text>
        <dbReference type="Rhea" id="RHEA:23624"/>
        <dbReference type="Rhea" id="RHEA-COMP:13339"/>
        <dbReference type="Rhea" id="RHEA-COMP:13887"/>
        <dbReference type="ChEBI" id="CHEBI:15378"/>
        <dbReference type="ChEBI" id="CHEBI:57783"/>
        <dbReference type="ChEBI" id="CHEBI:58349"/>
        <dbReference type="ChEBI" id="CHEBI:65315"/>
        <dbReference type="ChEBI" id="CHEBI:74443"/>
    </reaction>
</comment>
<dbReference type="Gene3D" id="1.10.1200.80">
    <property type="entry name" value="Putative flavin oxidoreducatase, domain 2"/>
    <property type="match status" value="1"/>
</dbReference>
<comment type="catalytic activity">
    <reaction evidence="11">
        <text>a 5,6-dihydrouridine in tRNA + NAD(+) = a uridine in tRNA + NADH + H(+)</text>
        <dbReference type="Rhea" id="RHEA:54452"/>
        <dbReference type="Rhea" id="RHEA-COMP:13339"/>
        <dbReference type="Rhea" id="RHEA-COMP:13887"/>
        <dbReference type="ChEBI" id="CHEBI:15378"/>
        <dbReference type="ChEBI" id="CHEBI:57540"/>
        <dbReference type="ChEBI" id="CHEBI:57945"/>
        <dbReference type="ChEBI" id="CHEBI:65315"/>
        <dbReference type="ChEBI" id="CHEBI:74443"/>
    </reaction>
</comment>
<feature type="domain" description="DUS-like FMN-binding" evidence="15">
    <location>
        <begin position="14"/>
        <end position="315"/>
    </location>
</feature>
<keyword evidence="5 12" id="KW-0288">FMN</keyword>
<evidence type="ECO:0000256" key="10">
    <source>
        <dbReference type="ARBA" id="ARBA00048205"/>
    </source>
</evidence>
<keyword evidence="14" id="KW-0547">Nucleotide-binding</keyword>
<dbReference type="AlphaFoldDB" id="A0A6N7XG48"/>
<feature type="binding site" evidence="14">
    <location>
        <position position="70"/>
    </location>
    <ligand>
        <name>FMN</name>
        <dbReference type="ChEBI" id="CHEBI:58210"/>
    </ligand>
</feature>
<dbReference type="GO" id="GO:0050660">
    <property type="term" value="F:flavin adenine dinucleotide binding"/>
    <property type="evidence" value="ECO:0007669"/>
    <property type="project" value="InterPro"/>
</dbReference>
<keyword evidence="8" id="KW-0694">RNA-binding</keyword>
<evidence type="ECO:0000256" key="13">
    <source>
        <dbReference type="PIRSR" id="PIRSR006621-1"/>
    </source>
</evidence>
<evidence type="ECO:0000313" key="16">
    <source>
        <dbReference type="EMBL" id="MSU01021.1"/>
    </source>
</evidence>
<proteinExistence type="inferred from homology"/>
<dbReference type="Proteomes" id="UP000469523">
    <property type="component" value="Unassembled WGS sequence"/>
</dbReference>
<evidence type="ECO:0000313" key="17">
    <source>
        <dbReference type="Proteomes" id="UP000469523"/>
    </source>
</evidence>
<comment type="caution">
    <text evidence="16">The sequence shown here is derived from an EMBL/GenBank/DDBJ whole genome shotgun (WGS) entry which is preliminary data.</text>
</comment>
<dbReference type="SUPFAM" id="SSF51395">
    <property type="entry name" value="FMN-linked oxidoreductases"/>
    <property type="match status" value="1"/>
</dbReference>
<keyword evidence="9 12" id="KW-0560">Oxidoreductase</keyword>
<dbReference type="PANTHER" id="PTHR45846:SF1">
    <property type="entry name" value="TRNA-DIHYDROURIDINE(47) SYNTHASE [NAD(P)(+)]-LIKE"/>
    <property type="match status" value="1"/>
</dbReference>
<accession>A0A6N7XG48</accession>
<sequence>MKIGNIELENNIFLAPMAGVTDLAFRILCKEMGAGLVVSEMVSSKGMYYEDPGTKTLLQVNPKERPIAIQIFGSDSKIMSNIVEEYLNPRKDIDIIDINMGCPAPKIVKNGDGSALMKEPKLVRQILREVIRVSQKPVTLKIRMGWDESSINGIDIAKIADEEGVAALTVHARTRDMFYSGKANWEFIKEVKENVSIPIIGNGDIFGPQDAVEMFKLTNCDGVAIGRGSQGNPWIFKRIRDIMVGKEDRPPTNEEIIQMCIRHLELLCSIKGERVGVREMRKHTAWYLKGLRNSNEIKNLIYTIVSKEEIKKVLYEYIASNP</sequence>
<evidence type="ECO:0000256" key="5">
    <source>
        <dbReference type="ARBA" id="ARBA00022643"/>
    </source>
</evidence>
<keyword evidence="17" id="KW-1185">Reference proteome</keyword>
<organism evidence="16 17">
    <name type="scientific">Tissierella pigra</name>
    <dbReference type="NCBI Taxonomy" id="2607614"/>
    <lineage>
        <taxon>Bacteria</taxon>
        <taxon>Bacillati</taxon>
        <taxon>Bacillota</taxon>
        <taxon>Tissierellia</taxon>
        <taxon>Tissierellales</taxon>
        <taxon>Tissierellaceae</taxon>
        <taxon>Tissierella</taxon>
    </lineage>
</organism>
<keyword evidence="4 12" id="KW-0285">Flavoprotein</keyword>
<dbReference type="GO" id="GO:0000049">
    <property type="term" value="F:tRNA binding"/>
    <property type="evidence" value="ECO:0007669"/>
    <property type="project" value="UniProtKB-KW"/>
</dbReference>
<dbReference type="EMBL" id="VUNQ01000010">
    <property type="protein sequence ID" value="MSU01021.1"/>
    <property type="molecule type" value="Genomic_DNA"/>
</dbReference>
<evidence type="ECO:0000256" key="14">
    <source>
        <dbReference type="PIRSR" id="PIRSR006621-2"/>
    </source>
</evidence>
<dbReference type="Pfam" id="PF01207">
    <property type="entry name" value="Dus"/>
    <property type="match status" value="1"/>
</dbReference>
<dbReference type="InterPro" id="IPR024036">
    <property type="entry name" value="tRNA-dHydroUridine_Synthase_C"/>
</dbReference>
<dbReference type="EC" id="1.3.1.-" evidence="12"/>
<evidence type="ECO:0000259" key="15">
    <source>
        <dbReference type="Pfam" id="PF01207"/>
    </source>
</evidence>
<evidence type="ECO:0000256" key="2">
    <source>
        <dbReference type="ARBA" id="ARBA00002790"/>
    </source>
</evidence>
<comment type="function">
    <text evidence="2 12">Catalyzes the synthesis of 5,6-dihydrouridine (D), a modified base found in the D-loop of most tRNAs, via the reduction of the C5-C6 double bond in target uridines.</text>
</comment>
<dbReference type="PANTHER" id="PTHR45846">
    <property type="entry name" value="TRNA-DIHYDROURIDINE(47) SYNTHASE [NAD(P)(+)]-LIKE"/>
    <property type="match status" value="1"/>
</dbReference>
<dbReference type="PIRSF" id="PIRSF006621">
    <property type="entry name" value="Dus"/>
    <property type="match status" value="1"/>
</dbReference>
<dbReference type="InterPro" id="IPR035587">
    <property type="entry name" value="DUS-like_FMN-bd"/>
</dbReference>
<dbReference type="InterPro" id="IPR001269">
    <property type="entry name" value="DUS_fam"/>
</dbReference>
<feature type="binding site" evidence="14">
    <location>
        <begin position="16"/>
        <end position="18"/>
    </location>
    <ligand>
        <name>FMN</name>
        <dbReference type="ChEBI" id="CHEBI:58210"/>
    </ligand>
</feature>
<comment type="cofactor">
    <cofactor evidence="1 12 14">
        <name>FMN</name>
        <dbReference type="ChEBI" id="CHEBI:58210"/>
    </cofactor>
</comment>
<evidence type="ECO:0000256" key="6">
    <source>
        <dbReference type="ARBA" id="ARBA00022694"/>
    </source>
</evidence>
<reference evidence="16 17" key="1">
    <citation type="submission" date="2019-09" db="EMBL/GenBank/DDBJ databases">
        <title>In-depth cultivation of the pig gut microbiome towards novel bacterial diversity and tailored functional studies.</title>
        <authorList>
            <person name="Wylensek D."/>
            <person name="Hitch T.C.A."/>
            <person name="Clavel T."/>
        </authorList>
    </citation>
    <scope>NUCLEOTIDE SEQUENCE [LARGE SCALE GENOMIC DNA]</scope>
    <source>
        <strain evidence="16 17">WCA3-693-APC-4?</strain>
    </source>
</reference>
<dbReference type="CDD" id="cd02801">
    <property type="entry name" value="DUS_like_FMN"/>
    <property type="match status" value="1"/>
</dbReference>
<dbReference type="InterPro" id="IPR004652">
    <property type="entry name" value="DusB-like"/>
</dbReference>
<evidence type="ECO:0000256" key="3">
    <source>
        <dbReference type="ARBA" id="ARBA00022555"/>
    </source>
</evidence>
<evidence type="ECO:0000256" key="4">
    <source>
        <dbReference type="ARBA" id="ARBA00022630"/>
    </source>
</evidence>
<evidence type="ECO:0000256" key="12">
    <source>
        <dbReference type="PIRNR" id="PIRNR006621"/>
    </source>
</evidence>
<dbReference type="RefSeq" id="WP_154439441.1">
    <property type="nucleotide sequence ID" value="NZ_JAHLPJ010000001.1"/>
</dbReference>
<evidence type="ECO:0000256" key="7">
    <source>
        <dbReference type="ARBA" id="ARBA00022857"/>
    </source>
</evidence>
<gene>
    <name evidence="16" type="primary">dusB</name>
    <name evidence="16" type="ORF">FYJ83_06020</name>
</gene>
<dbReference type="GO" id="GO:0017150">
    <property type="term" value="F:tRNA dihydrouridine synthase activity"/>
    <property type="evidence" value="ECO:0007669"/>
    <property type="project" value="InterPro"/>
</dbReference>
<keyword evidence="3" id="KW-0820">tRNA-binding</keyword>
<evidence type="ECO:0000256" key="8">
    <source>
        <dbReference type="ARBA" id="ARBA00022884"/>
    </source>
</evidence>
<evidence type="ECO:0000256" key="9">
    <source>
        <dbReference type="ARBA" id="ARBA00023002"/>
    </source>
</evidence>
<keyword evidence="6 12" id="KW-0819">tRNA processing</keyword>
<feature type="binding site" evidence="14">
    <location>
        <begin position="226"/>
        <end position="227"/>
    </location>
    <ligand>
        <name>FMN</name>
        <dbReference type="ChEBI" id="CHEBI:58210"/>
    </ligand>
</feature>
<dbReference type="InterPro" id="IPR018517">
    <property type="entry name" value="tRNA_hU_synthase_CS"/>
</dbReference>
<evidence type="ECO:0000256" key="11">
    <source>
        <dbReference type="ARBA" id="ARBA00048802"/>
    </source>
</evidence>
<dbReference type="NCBIfam" id="TIGR00737">
    <property type="entry name" value="nifR3_yhdG"/>
    <property type="match status" value="1"/>
</dbReference>
<feature type="binding site" evidence="14">
    <location>
        <position position="141"/>
    </location>
    <ligand>
        <name>FMN</name>
        <dbReference type="ChEBI" id="CHEBI:58210"/>
    </ligand>
</feature>
<comment type="similarity">
    <text evidence="12">Belongs to the dus family.</text>
</comment>
<dbReference type="PROSITE" id="PS01136">
    <property type="entry name" value="UPF0034"/>
    <property type="match status" value="1"/>
</dbReference>
<keyword evidence="7" id="KW-0521">NADP</keyword>
<dbReference type="Gene3D" id="3.20.20.70">
    <property type="entry name" value="Aldolase class I"/>
    <property type="match status" value="1"/>
</dbReference>
<feature type="binding site" evidence="14">
    <location>
        <position position="171"/>
    </location>
    <ligand>
        <name>FMN</name>
        <dbReference type="ChEBI" id="CHEBI:58210"/>
    </ligand>
</feature>
<feature type="active site" description="Proton donor" evidence="13">
    <location>
        <position position="102"/>
    </location>
</feature>
<evidence type="ECO:0000256" key="1">
    <source>
        <dbReference type="ARBA" id="ARBA00001917"/>
    </source>
</evidence>